<dbReference type="Pfam" id="PF02662">
    <property type="entry name" value="FlpD"/>
    <property type="match status" value="1"/>
</dbReference>
<keyword evidence="8" id="KW-1185">Reference proteome</keyword>
<organism evidence="7 8">
    <name type="scientific">Desulfacinum infernum DSM 9756</name>
    <dbReference type="NCBI Taxonomy" id="1121391"/>
    <lineage>
        <taxon>Bacteria</taxon>
        <taxon>Pseudomonadati</taxon>
        <taxon>Thermodesulfobacteriota</taxon>
        <taxon>Syntrophobacteria</taxon>
        <taxon>Syntrophobacterales</taxon>
        <taxon>Syntrophobacteraceae</taxon>
        <taxon>Desulfacinum</taxon>
    </lineage>
</organism>
<evidence type="ECO:0000256" key="2">
    <source>
        <dbReference type="ARBA" id="ARBA00023002"/>
    </source>
</evidence>
<feature type="domain" description="F420-non-reducing hydrogenase iron-sulfur subunit D" evidence="6">
    <location>
        <begin position="26"/>
        <end position="146"/>
    </location>
</feature>
<name>A0A1M4ZFE0_9BACT</name>
<evidence type="ECO:0000256" key="3">
    <source>
        <dbReference type="ARBA" id="ARBA00023004"/>
    </source>
</evidence>
<evidence type="ECO:0000313" key="7">
    <source>
        <dbReference type="EMBL" id="SHF16675.1"/>
    </source>
</evidence>
<dbReference type="AlphaFoldDB" id="A0A1M4ZFE0"/>
<dbReference type="RefSeq" id="WP_245795149.1">
    <property type="nucleotide sequence ID" value="NZ_FQVB01000012.1"/>
</dbReference>
<dbReference type="STRING" id="1121391.SAMN02745206_01446"/>
<keyword evidence="4" id="KW-0411">Iron-sulfur</keyword>
<dbReference type="EMBL" id="FQVB01000012">
    <property type="protein sequence ID" value="SHF16675.1"/>
    <property type="molecule type" value="Genomic_DNA"/>
</dbReference>
<gene>
    <name evidence="7" type="ORF">SAMN02745206_01446</name>
</gene>
<feature type="region of interest" description="Disordered" evidence="5">
    <location>
        <begin position="148"/>
        <end position="172"/>
    </location>
</feature>
<dbReference type="GO" id="GO:0046872">
    <property type="term" value="F:metal ion binding"/>
    <property type="evidence" value="ECO:0007669"/>
    <property type="project" value="UniProtKB-KW"/>
</dbReference>
<reference evidence="8" key="1">
    <citation type="submission" date="2016-11" db="EMBL/GenBank/DDBJ databases">
        <authorList>
            <person name="Varghese N."/>
            <person name="Submissions S."/>
        </authorList>
    </citation>
    <scope>NUCLEOTIDE SEQUENCE [LARGE SCALE GENOMIC DNA]</scope>
    <source>
        <strain evidence="8">DSM 9756</strain>
    </source>
</reference>
<keyword evidence="1" id="KW-0479">Metal-binding</keyword>
<dbReference type="GO" id="GO:0016491">
    <property type="term" value="F:oxidoreductase activity"/>
    <property type="evidence" value="ECO:0007669"/>
    <property type="project" value="UniProtKB-KW"/>
</dbReference>
<dbReference type="GO" id="GO:0051536">
    <property type="term" value="F:iron-sulfur cluster binding"/>
    <property type="evidence" value="ECO:0007669"/>
    <property type="project" value="UniProtKB-KW"/>
</dbReference>
<evidence type="ECO:0000313" key="8">
    <source>
        <dbReference type="Proteomes" id="UP000184076"/>
    </source>
</evidence>
<proteinExistence type="predicted"/>
<sequence length="172" mass="18747">MGSWRGSSESLDEQRTPRRFEPLVGCFCCQWCSYAAADMAGALRVSYPANVRIVLVPCTGRIDVGHLLAALEAGVDGVLVSGCLPGQCHYVDGNRKAAKRVERARAILKEIGVSPERIAMVHNAASMGPQLARCFSEMTQRIRTLGPIFPPRESTGVPGRRHRDRNGCSPVR</sequence>
<dbReference type="InterPro" id="IPR003813">
    <property type="entry name" value="MvhD/FlpD"/>
</dbReference>
<evidence type="ECO:0000256" key="4">
    <source>
        <dbReference type="ARBA" id="ARBA00023014"/>
    </source>
</evidence>
<evidence type="ECO:0000256" key="1">
    <source>
        <dbReference type="ARBA" id="ARBA00022723"/>
    </source>
</evidence>
<accession>A0A1M4ZFE0</accession>
<keyword evidence="2" id="KW-0560">Oxidoreductase</keyword>
<evidence type="ECO:0000259" key="6">
    <source>
        <dbReference type="Pfam" id="PF02662"/>
    </source>
</evidence>
<dbReference type="Proteomes" id="UP000184076">
    <property type="component" value="Unassembled WGS sequence"/>
</dbReference>
<keyword evidence="3" id="KW-0408">Iron</keyword>
<protein>
    <submittedName>
        <fullName evidence="7">F420-non-reducing hydrogenase subunit D</fullName>
    </submittedName>
</protein>
<evidence type="ECO:0000256" key="5">
    <source>
        <dbReference type="SAM" id="MobiDB-lite"/>
    </source>
</evidence>